<dbReference type="EMBL" id="CP000886">
    <property type="protein sequence ID" value="ABX66564.1"/>
    <property type="molecule type" value="Genomic_DNA"/>
</dbReference>
<organism evidence="1 2">
    <name type="scientific">Salmonella paratyphi B (strain ATCC BAA-1250 / SPB7)</name>
    <dbReference type="NCBI Taxonomy" id="1016998"/>
    <lineage>
        <taxon>Bacteria</taxon>
        <taxon>Pseudomonadati</taxon>
        <taxon>Pseudomonadota</taxon>
        <taxon>Gammaproteobacteria</taxon>
        <taxon>Enterobacterales</taxon>
        <taxon>Enterobacteriaceae</taxon>
        <taxon>Salmonella</taxon>
    </lineage>
</organism>
<name>A0A6C6YZW7_SALPB</name>
<evidence type="ECO:0000313" key="1">
    <source>
        <dbReference type="EMBL" id="ABX66564.1"/>
    </source>
</evidence>
<sequence>MNYFLKSGGTCPERMYNPTLSKVIMVDLQKIHFAPNGFCSVTSNVDVLYCEPWQHGHRK</sequence>
<dbReference type="AlphaFoldDB" id="A0A6C6YZW7"/>
<gene>
    <name evidence="1" type="ordered locus">SPAB_01148</name>
</gene>
<dbReference type="Proteomes" id="UP000008556">
    <property type="component" value="Chromosome"/>
</dbReference>
<accession>A0A6C6YZW7</accession>
<reference evidence="1 2" key="1">
    <citation type="submission" date="2007-11" db="EMBL/GenBank/DDBJ databases">
        <authorList>
            <consortium name="The Salmonella enterica serovar Paratyphi B Genome Sequencing Project"/>
            <person name="McClelland M."/>
            <person name="Sanderson E.K."/>
            <person name="Porwollik S."/>
            <person name="Spieth J."/>
            <person name="Clifton W.S."/>
            <person name="Fulton R."/>
            <person name="Cordes M."/>
            <person name="Wollam A."/>
            <person name="Shah N."/>
            <person name="Pepin K."/>
            <person name="Bhonagiri V."/>
            <person name="Nash W."/>
            <person name="Johnson M."/>
            <person name="Thiruvilangam P."/>
            <person name="Wilson R."/>
        </authorList>
    </citation>
    <scope>NUCLEOTIDE SEQUENCE [LARGE SCALE GENOMIC DNA]</scope>
    <source>
        <strain evidence="2">ATCC BAA-1250 / SPB7</strain>
    </source>
</reference>
<proteinExistence type="predicted"/>
<evidence type="ECO:0000313" key="2">
    <source>
        <dbReference type="Proteomes" id="UP000008556"/>
    </source>
</evidence>
<protein>
    <submittedName>
        <fullName evidence="1">Uncharacterized protein</fullName>
    </submittedName>
</protein>
<dbReference type="KEGG" id="spq:SPAB_01148"/>